<name>A0A8W7Q2I4_ANOCL</name>
<dbReference type="InterPro" id="IPR036047">
    <property type="entry name" value="F-box-like_dom_sf"/>
</dbReference>
<dbReference type="Proteomes" id="UP000075882">
    <property type="component" value="Unassembled WGS sequence"/>
</dbReference>
<dbReference type="VEuPathDB" id="VectorBase:ACON2_039105"/>
<protein>
    <recommendedName>
        <fullName evidence="1">F-box domain-containing protein</fullName>
    </recommendedName>
</protein>
<feature type="domain" description="F-box" evidence="1">
    <location>
        <begin position="13"/>
        <end position="43"/>
    </location>
</feature>
<dbReference type="Gene3D" id="1.20.1280.50">
    <property type="match status" value="1"/>
</dbReference>
<dbReference type="EnsemblMetazoa" id="ACOM041627-RA">
    <property type="protein sequence ID" value="ACOM041627-PA.1"/>
    <property type="gene ID" value="ACOM041627"/>
</dbReference>
<sequence>MQGAKGSSSRRQIFCKIFQHLYLEDQLPCALVCKRWYAILRSEPFQERMSFNFSHCFGLPIASHHLQYMASAFHCVFDDCGSDPVPANQAKVLEMVRKATAANDEPGPSSRPTPASAAGLLTPEQLLFSGELPLKSLHIKASFDRMRRFLADRLKNMQNLQHLTLTVLAEVAGDELPEKAPRWVIEHGTLPSLTWQLFANTNGYELKLPALERYTVDVANDFDLHYLMEYSEQLVELTVWFYFERAMEQTLTRPFPRLRKLLMKRFDKGPLSPEPNTRGDDLAADRFAQSAPLLEDLTIDSSTVAYRIFRAVCLHNAGTLTRLTLSDVIFPRALFVLILELKNLEFLRLDECILEEGSRLRHVDLPKLQQLELINSGTCFRLDGGFAHVRRLQYSMDSQLSRLCRHLTMLEELEIVLRTGAPVAEAIREHFRSLALLPCLRTLTINGMKTNTRPWDHCQPMPNVEQLILRRCYLLRGNFALLPKLFPGLKVLMLEGTMIAYRRLPDGVQPVAFLQRRLKGYLPRCSVTLRHCDAEPVSTVLKMEDEVRWRMQLFEQGHMKQIPYGQTEGKKEKKRPQIQVHQRVQLAQPFEQAYPVLGQVQRDQIAELDVPVRALRYPVAAQAEYLQVVQVAKMGDAFQLVLVQHQILDGGKQPDRSIDHRQLVFLKHRVAKVFPLLQRRENAKTVLTYILNVFRRHAVNDEITQHFEHAQLVPQLHRDEIATTDRFVERVRDVLIRIVVVQDRGQTVLGRQHDDRLELGAKVQYVGEVVVAAGRLGRRARDLHPLADRVQLQHREAVLFRLGQKRVPAQKQRAGQVLHQKDDIVPVEVEKLDKLPRHRYLQKDQHLPQVLLERFLAFLQEGGALVAEHLLRRQLVLRDAPFRHELVVQLGKVAIPMVDRPHDLATFHQYLVVVHTVHRDDARDRDGGFVGVQLIVRHGAWSFLSL</sequence>
<evidence type="ECO:0000259" key="1">
    <source>
        <dbReference type="Pfam" id="PF12937"/>
    </source>
</evidence>
<reference evidence="2" key="1">
    <citation type="submission" date="2022-08" db="UniProtKB">
        <authorList>
            <consortium name="EnsemblMetazoa"/>
        </authorList>
    </citation>
    <scope>IDENTIFICATION</scope>
</reference>
<dbReference type="Gene3D" id="3.80.10.10">
    <property type="entry name" value="Ribonuclease Inhibitor"/>
    <property type="match status" value="1"/>
</dbReference>
<dbReference type="InterPro" id="IPR001810">
    <property type="entry name" value="F-box_dom"/>
</dbReference>
<dbReference type="InterPro" id="IPR032675">
    <property type="entry name" value="LRR_dom_sf"/>
</dbReference>
<accession>A0A8W7Q2I4</accession>
<dbReference type="Pfam" id="PF12937">
    <property type="entry name" value="F-box-like"/>
    <property type="match status" value="1"/>
</dbReference>
<dbReference type="SUPFAM" id="SSF52058">
    <property type="entry name" value="L domain-like"/>
    <property type="match status" value="1"/>
</dbReference>
<proteinExistence type="predicted"/>
<dbReference type="SUPFAM" id="SSF81383">
    <property type="entry name" value="F-box domain"/>
    <property type="match status" value="1"/>
</dbReference>
<evidence type="ECO:0000313" key="2">
    <source>
        <dbReference type="EnsemblMetazoa" id="ACOM041627-PA.1"/>
    </source>
</evidence>
<dbReference type="AlphaFoldDB" id="A0A8W7Q2I4"/>
<organism evidence="2">
    <name type="scientific">Anopheles coluzzii</name>
    <name type="common">African malaria mosquito</name>
    <dbReference type="NCBI Taxonomy" id="1518534"/>
    <lineage>
        <taxon>Eukaryota</taxon>
        <taxon>Metazoa</taxon>
        <taxon>Ecdysozoa</taxon>
        <taxon>Arthropoda</taxon>
        <taxon>Hexapoda</taxon>
        <taxon>Insecta</taxon>
        <taxon>Pterygota</taxon>
        <taxon>Neoptera</taxon>
        <taxon>Endopterygota</taxon>
        <taxon>Diptera</taxon>
        <taxon>Nematocera</taxon>
        <taxon>Culicoidea</taxon>
        <taxon>Culicidae</taxon>
        <taxon>Anophelinae</taxon>
        <taxon>Anopheles</taxon>
    </lineage>
</organism>